<dbReference type="PANTHER" id="PTHR10811">
    <property type="entry name" value="FRINGE-RELATED"/>
    <property type="match status" value="1"/>
</dbReference>
<dbReference type="GO" id="GO:0016020">
    <property type="term" value="C:membrane"/>
    <property type="evidence" value="ECO:0007669"/>
    <property type="project" value="UniProtKB-SubCell"/>
</dbReference>
<dbReference type="OMA" id="TASICKT"/>
<sequence>RIVHITKTWFNLARKQTYIFTDGDDDELNRTTDGHLINTHCGAGNGREHLGCKMGTEYEAYLASGKKWWCRFDDDNYVNPPRLLELIKRFNWTKDVYIGKLSVPGFSTSYHGKQYNYRFAHGGAGCCISRPLAWKMKPWCGREAIVKTQMEASMNDDCALGFIITALLGVDITLTDLFHSHHENLAVLDPNTFPKQVSLCWSNDNKVDLKNLKTKSKVFDIKEDPSRFYSVHCLAYPKTDFCK</sequence>
<dbReference type="InterPro" id="IPR003378">
    <property type="entry name" value="Fringe-like_glycosylTrfase"/>
</dbReference>
<dbReference type="InParanoid" id="H2Z083"/>
<evidence type="ECO:0000256" key="9">
    <source>
        <dbReference type="ARBA" id="ARBA00037847"/>
    </source>
</evidence>
<reference evidence="12" key="1">
    <citation type="submission" date="2003-08" db="EMBL/GenBank/DDBJ databases">
        <authorList>
            <person name="Birren B."/>
            <person name="Nusbaum C."/>
            <person name="Abebe A."/>
            <person name="Abouelleil A."/>
            <person name="Adekoya E."/>
            <person name="Ait-zahra M."/>
            <person name="Allen N."/>
            <person name="Allen T."/>
            <person name="An P."/>
            <person name="Anderson M."/>
            <person name="Anderson S."/>
            <person name="Arachchi H."/>
            <person name="Armbruster J."/>
            <person name="Bachantsang P."/>
            <person name="Baldwin J."/>
            <person name="Barry A."/>
            <person name="Bayul T."/>
            <person name="Blitshsteyn B."/>
            <person name="Bloom T."/>
            <person name="Blye J."/>
            <person name="Boguslavskiy L."/>
            <person name="Borowsky M."/>
            <person name="Boukhgalter B."/>
            <person name="Brunache A."/>
            <person name="Butler J."/>
            <person name="Calixte N."/>
            <person name="Calvo S."/>
            <person name="Camarata J."/>
            <person name="Campo K."/>
            <person name="Chang J."/>
            <person name="Cheshatsang Y."/>
            <person name="Citroen M."/>
            <person name="Collymore A."/>
            <person name="Considine T."/>
            <person name="Cook A."/>
            <person name="Cooke P."/>
            <person name="Corum B."/>
            <person name="Cuomo C."/>
            <person name="David R."/>
            <person name="Dawoe T."/>
            <person name="Degray S."/>
            <person name="Dodge S."/>
            <person name="Dooley K."/>
            <person name="Dorje P."/>
            <person name="Dorjee K."/>
            <person name="Dorris L."/>
            <person name="Duffey N."/>
            <person name="Dupes A."/>
            <person name="Elkins T."/>
            <person name="Engels R."/>
            <person name="Erickson J."/>
            <person name="Farina A."/>
            <person name="Faro S."/>
            <person name="Ferreira P."/>
            <person name="Fischer H."/>
            <person name="Fitzgerald M."/>
            <person name="Foley K."/>
            <person name="Gage D."/>
            <person name="Galagan J."/>
            <person name="Gearin G."/>
            <person name="Gnerre S."/>
            <person name="Gnirke A."/>
            <person name="Goyette A."/>
            <person name="Graham J."/>
            <person name="Grandbois E."/>
            <person name="Gyaltsen K."/>
            <person name="Hafez N."/>
            <person name="Hagopian D."/>
            <person name="Hagos B."/>
            <person name="Hall J."/>
            <person name="Hatcher B."/>
            <person name="Heller A."/>
            <person name="Higgins H."/>
            <person name="Honan T."/>
            <person name="Horn A."/>
            <person name="Houde N."/>
            <person name="Hughes L."/>
            <person name="Hulme W."/>
            <person name="Husby E."/>
            <person name="Iliev I."/>
            <person name="Jaffe D."/>
            <person name="Jones C."/>
            <person name="Kamal M."/>
            <person name="Kamat A."/>
            <person name="Kamvysselis M."/>
            <person name="Karlsson E."/>
            <person name="Kells C."/>
            <person name="Kieu A."/>
            <person name="Kisner P."/>
            <person name="Kodira C."/>
            <person name="Kulbokas E."/>
            <person name="Labutti K."/>
            <person name="Lama D."/>
            <person name="Landers T."/>
            <person name="Leger J."/>
            <person name="Levine S."/>
            <person name="Lewis D."/>
            <person name="Lewis T."/>
            <person name="Lindblad-toh K."/>
            <person name="Liu X."/>
            <person name="Lokyitsang T."/>
            <person name="Lokyitsang Y."/>
            <person name="Lucien O."/>
            <person name="Lui A."/>
            <person name="Ma L.J."/>
            <person name="Mabbitt R."/>
            <person name="Macdonald J."/>
            <person name="Maclean C."/>
            <person name="Major J."/>
            <person name="Manning J."/>
            <person name="Marabella R."/>
            <person name="Maru K."/>
            <person name="Matthews C."/>
            <person name="Mauceli E."/>
            <person name="Mccarthy M."/>
            <person name="Mcdonough S."/>
            <person name="Mcghee T."/>
            <person name="Meldrim J."/>
            <person name="Meneus L."/>
            <person name="Mesirov J."/>
            <person name="Mihalev A."/>
            <person name="Mihova T."/>
            <person name="Mikkelsen T."/>
            <person name="Mlenga V."/>
            <person name="Moru K."/>
            <person name="Mozes J."/>
            <person name="Mulrain L."/>
            <person name="Munson G."/>
            <person name="Naylor J."/>
            <person name="Newes C."/>
            <person name="Nguyen C."/>
            <person name="Nguyen N."/>
            <person name="Nguyen T."/>
            <person name="Nicol R."/>
            <person name="Nielsen C."/>
            <person name="Nizzari M."/>
            <person name="Norbu C."/>
            <person name="Norbu N."/>
            <person name="O'donnell P."/>
            <person name="Okoawo O."/>
            <person name="O'leary S."/>
            <person name="Omotosho B."/>
            <person name="O'neill K."/>
            <person name="Osman S."/>
            <person name="Parker S."/>
            <person name="Perrin D."/>
            <person name="Phunkhang P."/>
            <person name="Piqani B."/>
            <person name="Purcell S."/>
            <person name="Rachupka T."/>
            <person name="Ramasamy U."/>
            <person name="Rameau R."/>
            <person name="Ray V."/>
            <person name="Raymond C."/>
            <person name="Retta R."/>
            <person name="Richardson S."/>
            <person name="Rise C."/>
            <person name="Rodriguez J."/>
            <person name="Rogers J."/>
            <person name="Rogov P."/>
            <person name="Rutman M."/>
            <person name="Schupbach R."/>
            <person name="Seaman C."/>
            <person name="Settipalli S."/>
            <person name="Sharpe T."/>
            <person name="Sheridan J."/>
            <person name="Sherpa N."/>
            <person name="Shi J."/>
            <person name="Smirnov S."/>
            <person name="Smith C."/>
            <person name="Sougnez C."/>
            <person name="Spencer B."/>
            <person name="Stalker J."/>
            <person name="Stange-thomann N."/>
            <person name="Stavropoulos S."/>
            <person name="Stetson K."/>
            <person name="Stone C."/>
            <person name="Stone S."/>
            <person name="Stubbs M."/>
            <person name="Talamas J."/>
            <person name="Tchuinga P."/>
            <person name="Tenzing P."/>
            <person name="Tesfaye S."/>
            <person name="Theodore J."/>
            <person name="Thoulutsang Y."/>
            <person name="Topham K."/>
            <person name="Towey S."/>
            <person name="Tsamla T."/>
            <person name="Tsomo N."/>
            <person name="Vallee D."/>
            <person name="Vassiliev H."/>
            <person name="Venkataraman V."/>
            <person name="Vinson J."/>
            <person name="Vo A."/>
            <person name="Wade C."/>
            <person name="Wang S."/>
            <person name="Wangchuk T."/>
            <person name="Wangdi T."/>
            <person name="Whittaker C."/>
            <person name="Wilkinson J."/>
            <person name="Wu Y."/>
            <person name="Wyman D."/>
            <person name="Yadav S."/>
            <person name="Yang S."/>
            <person name="Yang X."/>
            <person name="Yeager S."/>
            <person name="Yee E."/>
            <person name="Young G."/>
            <person name="Zainoun J."/>
            <person name="Zembeck L."/>
            <person name="Zimmer A."/>
            <person name="Zody M."/>
            <person name="Lander E."/>
        </authorList>
    </citation>
    <scope>NUCLEOTIDE SEQUENCE [LARGE SCALE GENOMIC DNA]</scope>
</reference>
<evidence type="ECO:0000256" key="3">
    <source>
        <dbReference type="ARBA" id="ARBA00022676"/>
    </source>
</evidence>
<reference evidence="11" key="3">
    <citation type="submission" date="2025-09" db="UniProtKB">
        <authorList>
            <consortium name="Ensembl"/>
        </authorList>
    </citation>
    <scope>IDENTIFICATION</scope>
</reference>
<organism evidence="11 12">
    <name type="scientific">Ciona savignyi</name>
    <name type="common">Pacific transparent sea squirt</name>
    <dbReference type="NCBI Taxonomy" id="51511"/>
    <lineage>
        <taxon>Eukaryota</taxon>
        <taxon>Metazoa</taxon>
        <taxon>Chordata</taxon>
        <taxon>Tunicata</taxon>
        <taxon>Ascidiacea</taxon>
        <taxon>Phlebobranchia</taxon>
        <taxon>Cionidae</taxon>
        <taxon>Ciona</taxon>
    </lineage>
</organism>
<comment type="similarity">
    <text evidence="2">Belongs to the glycosyltransferase 31 family.</text>
</comment>
<dbReference type="Ensembl" id="ENSCSAVT00000011126.1">
    <property type="protein sequence ID" value="ENSCSAVP00000010995.1"/>
    <property type="gene ID" value="ENSCSAVG00000006437.1"/>
</dbReference>
<comment type="subcellular location">
    <subcellularLocation>
        <location evidence="9">Endomembrane system</location>
        <topology evidence="9">Single-pass membrane protein</topology>
    </subcellularLocation>
    <subcellularLocation>
        <location evidence="1">Membrane</location>
        <topology evidence="1">Single-pass type II membrane protein</topology>
    </subcellularLocation>
</comment>
<feature type="domain" description="Fringe-like glycosyltransferase" evidence="10">
    <location>
        <begin position="1"/>
        <end position="227"/>
    </location>
</feature>
<reference evidence="11" key="2">
    <citation type="submission" date="2025-08" db="UniProtKB">
        <authorList>
            <consortium name="Ensembl"/>
        </authorList>
    </citation>
    <scope>IDENTIFICATION</scope>
</reference>
<evidence type="ECO:0000313" key="12">
    <source>
        <dbReference type="Proteomes" id="UP000007875"/>
    </source>
</evidence>
<evidence type="ECO:0000256" key="6">
    <source>
        <dbReference type="ARBA" id="ARBA00022968"/>
    </source>
</evidence>
<dbReference type="STRING" id="51511.ENSCSAVP00000010995"/>
<keyword evidence="5" id="KW-0812">Transmembrane</keyword>
<proteinExistence type="inferred from homology"/>
<dbReference type="GeneTree" id="ENSGT00940000164195"/>
<evidence type="ECO:0000256" key="1">
    <source>
        <dbReference type="ARBA" id="ARBA00004606"/>
    </source>
</evidence>
<evidence type="ECO:0000313" key="11">
    <source>
        <dbReference type="Ensembl" id="ENSCSAVP00000010995.1"/>
    </source>
</evidence>
<evidence type="ECO:0000256" key="5">
    <source>
        <dbReference type="ARBA" id="ARBA00022692"/>
    </source>
</evidence>
<dbReference type="GO" id="GO:0012505">
    <property type="term" value="C:endomembrane system"/>
    <property type="evidence" value="ECO:0007669"/>
    <property type="project" value="UniProtKB-SubCell"/>
</dbReference>
<name>H2Z083_CIOSA</name>
<evidence type="ECO:0000259" key="10">
    <source>
        <dbReference type="Pfam" id="PF02434"/>
    </source>
</evidence>
<evidence type="ECO:0000256" key="4">
    <source>
        <dbReference type="ARBA" id="ARBA00022679"/>
    </source>
</evidence>
<dbReference type="AlphaFoldDB" id="H2Z083"/>
<keyword evidence="4" id="KW-0808">Transferase</keyword>
<dbReference type="HOGENOM" id="CLU_056611_1_0_1"/>
<keyword evidence="6" id="KW-0735">Signal-anchor</keyword>
<evidence type="ECO:0000256" key="7">
    <source>
        <dbReference type="ARBA" id="ARBA00022989"/>
    </source>
</evidence>
<accession>H2Z083</accession>
<dbReference type="eggNOG" id="ENOG502QV30">
    <property type="taxonomic scope" value="Eukaryota"/>
</dbReference>
<dbReference type="Proteomes" id="UP000007875">
    <property type="component" value="Unassembled WGS sequence"/>
</dbReference>
<keyword evidence="8" id="KW-0472">Membrane</keyword>
<keyword evidence="7" id="KW-1133">Transmembrane helix</keyword>
<protein>
    <recommendedName>
        <fullName evidence="10">Fringe-like glycosyltransferase domain-containing protein</fullName>
    </recommendedName>
</protein>
<dbReference type="Pfam" id="PF02434">
    <property type="entry name" value="Fringe"/>
    <property type="match status" value="1"/>
</dbReference>
<evidence type="ECO:0000256" key="2">
    <source>
        <dbReference type="ARBA" id="ARBA00008661"/>
    </source>
</evidence>
<evidence type="ECO:0000256" key="8">
    <source>
        <dbReference type="ARBA" id="ARBA00023136"/>
    </source>
</evidence>
<keyword evidence="12" id="KW-1185">Reference proteome</keyword>
<dbReference type="GO" id="GO:0016757">
    <property type="term" value="F:glycosyltransferase activity"/>
    <property type="evidence" value="ECO:0007669"/>
    <property type="project" value="UniProtKB-KW"/>
</dbReference>
<dbReference type="Gene3D" id="3.90.550.50">
    <property type="match status" value="1"/>
</dbReference>
<keyword evidence="3" id="KW-0328">Glycosyltransferase</keyword>